<dbReference type="AlphaFoldDB" id="A0A832G864"/>
<dbReference type="InterPro" id="IPR048031">
    <property type="entry name" value="ScyD/ScyE-like"/>
</dbReference>
<reference evidence="3" key="1">
    <citation type="journal article" date="2020" name="mSystems">
        <title>Genome- and Community-Level Interaction Insights into Carbon Utilization and Element Cycling Functions of Hydrothermarchaeota in Hydrothermal Sediment.</title>
        <authorList>
            <person name="Zhou Z."/>
            <person name="Liu Y."/>
            <person name="Xu W."/>
            <person name="Pan J."/>
            <person name="Luo Z.H."/>
            <person name="Li M."/>
        </authorList>
    </citation>
    <scope>NUCLEOTIDE SEQUENCE [LARGE SCALE GENOMIC DNA]</scope>
    <source>
        <strain evidence="3">SpSt-500</strain>
    </source>
</reference>
<organism evidence="3">
    <name type="scientific">Ignavibacterium album</name>
    <dbReference type="NCBI Taxonomy" id="591197"/>
    <lineage>
        <taxon>Bacteria</taxon>
        <taxon>Pseudomonadati</taxon>
        <taxon>Ignavibacteriota</taxon>
        <taxon>Ignavibacteria</taxon>
        <taxon>Ignavibacteriales</taxon>
        <taxon>Ignavibacteriaceae</taxon>
        <taxon>Ignavibacterium</taxon>
    </lineage>
</organism>
<evidence type="ECO:0000313" key="3">
    <source>
        <dbReference type="EMBL" id="HGT49052.1"/>
    </source>
</evidence>
<feature type="domain" description="Secretion system C-terminal sorting" evidence="2">
    <location>
        <begin position="344"/>
        <end position="419"/>
    </location>
</feature>
<gene>
    <name evidence="3" type="ORF">ENS56_13530</name>
</gene>
<comment type="caution">
    <text evidence="3">The sequence shown here is derived from an EMBL/GenBank/DDBJ whole genome shotgun (WGS) entry which is preliminary data.</text>
</comment>
<feature type="signal peptide" evidence="1">
    <location>
        <begin position="1"/>
        <end position="23"/>
    </location>
</feature>
<name>A0A832G864_9BACT</name>
<keyword evidence="1" id="KW-0732">Signal</keyword>
<dbReference type="Pfam" id="PF18962">
    <property type="entry name" value="Por_Secre_tail"/>
    <property type="match status" value="1"/>
</dbReference>
<dbReference type="SUPFAM" id="SSF101898">
    <property type="entry name" value="NHL repeat"/>
    <property type="match status" value="1"/>
</dbReference>
<dbReference type="EMBL" id="DSVI01000025">
    <property type="protein sequence ID" value="HGT49052.1"/>
    <property type="molecule type" value="Genomic_DNA"/>
</dbReference>
<accession>A0A832G864</accession>
<evidence type="ECO:0000256" key="1">
    <source>
        <dbReference type="SAM" id="SignalP"/>
    </source>
</evidence>
<protein>
    <submittedName>
        <fullName evidence="3">ScyD/ScyE family protein</fullName>
    </submittedName>
</protein>
<proteinExistence type="predicted"/>
<sequence>MKNFLQTLIVIAIFLIASQAAFSQPNVQVYATGLLNPIGIEIDGAGNLWVGEQGTGSGNTAKVSMVNTNGQVFTFMNNLPSSAPAFEPIGATDVCFDIDGKLMIITGQNTAGDTLGSRVLFVDTTGFVPGQTPFNRSNILSTIKLNDIQSNGNPYKITPGFENDLFIVDAYYNNIIRWHRNNGSLTVFSSFAPIGQSEAVPTCIAYVDTGFFVGNLVGLPVPIGAAKVYYVDLAGNNSVFQGGLTAIVDVAINPIDNTIYALQHAQFGPPWLDNKGRLFRIHNGTVDTLISDMPRPSGMVFDANGNLYITSFSQDNILKVTNLPTDVEDENNSVVNNFSLEQNYPNPFNPSTSIQYRLSSLSNVSLKIYDILGNEVATLVNEEKPAGVYEVNFNASGLSSGIYFYKLQAGSFMDTKKMILMK</sequence>
<dbReference type="SUPFAM" id="SSF63829">
    <property type="entry name" value="Calcium-dependent phosphotriesterase"/>
    <property type="match status" value="1"/>
</dbReference>
<dbReference type="Gene3D" id="2.120.10.30">
    <property type="entry name" value="TolB, C-terminal domain"/>
    <property type="match status" value="1"/>
</dbReference>
<feature type="chain" id="PRO_5032293320" evidence="1">
    <location>
        <begin position="24"/>
        <end position="422"/>
    </location>
</feature>
<dbReference type="InterPro" id="IPR011042">
    <property type="entry name" value="6-blade_b-propeller_TolB-like"/>
</dbReference>
<dbReference type="NCBIfam" id="TIGR04183">
    <property type="entry name" value="Por_Secre_tail"/>
    <property type="match status" value="1"/>
</dbReference>
<dbReference type="InterPro" id="IPR026444">
    <property type="entry name" value="Secre_tail"/>
</dbReference>
<dbReference type="NCBIfam" id="NF033206">
    <property type="entry name" value="ScyE_fam"/>
    <property type="match status" value="1"/>
</dbReference>
<dbReference type="Gene3D" id="2.60.40.4070">
    <property type="match status" value="1"/>
</dbReference>
<evidence type="ECO:0000259" key="2">
    <source>
        <dbReference type="Pfam" id="PF18962"/>
    </source>
</evidence>